<dbReference type="PANTHER" id="PTHR47572:SF4">
    <property type="entry name" value="LACTONASE DRP35"/>
    <property type="match status" value="1"/>
</dbReference>
<feature type="domain" description="SMP-30/Gluconolactonase/LRE-like region" evidence="4">
    <location>
        <begin position="92"/>
        <end position="354"/>
    </location>
</feature>
<feature type="binding site" evidence="3">
    <location>
        <position position="239"/>
    </location>
    <ligand>
        <name>a divalent metal cation</name>
        <dbReference type="ChEBI" id="CHEBI:60240"/>
    </ligand>
</feature>
<dbReference type="InterPro" id="IPR051262">
    <property type="entry name" value="SMP-30/CGR1_Lactonase"/>
</dbReference>
<accession>Q1YHT5</accession>
<evidence type="ECO:0000256" key="2">
    <source>
        <dbReference type="PIRSR" id="PIRSR605511-1"/>
    </source>
</evidence>
<keyword evidence="3" id="KW-0479">Metal-binding</keyword>
<gene>
    <name evidence="5" type="ORF">SI859A1_00146</name>
</gene>
<dbReference type="AlphaFoldDB" id="Q1YHT5"/>
<evidence type="ECO:0000313" key="6">
    <source>
        <dbReference type="Proteomes" id="UP000000321"/>
    </source>
</evidence>
<feature type="binding site" evidence="3">
    <location>
        <position position="181"/>
    </location>
    <ligand>
        <name>substrate</name>
    </ligand>
</feature>
<sequence>MPAVPRNSNTVVRRVGMPVDGEEPMTIHRRALLTGGAALGAALAMPHVVRAQSLAPQPSRYPDDAWEVLDPRFSQYMIGNTPLQREWSGALWAEGPAWNGVGRYAVFSDIPNNRQMRWDEVTGAVTPLRHHSNHSNGNTFDFEGRQISCEHSTARVVRYGHQGPAEVLAETFEGKQLNAPNDAVVHPDDGGIIFTDPGYGSHWYYEGTVRELELPTSIYHIDAASGALTRLSDEIFKPNGLCFSPDYRTLYVADSAATHHPEPARIIAWNVEDNGRRLTGRREFATLESGFHDGLRADVDGNVWAATGFAGEGQDGVHVYAPDGTKIGQIKTPEGCANLTFVGEHRNRLLMTASQSIYSIFTAAQGAHIA</sequence>
<comment type="cofactor">
    <cofactor evidence="3">
        <name>Zn(2+)</name>
        <dbReference type="ChEBI" id="CHEBI:29105"/>
    </cofactor>
    <text evidence="3">Binds 1 divalent metal cation per subunit.</text>
</comment>
<dbReference type="InterPro" id="IPR005511">
    <property type="entry name" value="SMP-30"/>
</dbReference>
<dbReference type="InterPro" id="IPR011042">
    <property type="entry name" value="6-blade_b-propeller_TolB-like"/>
</dbReference>
<evidence type="ECO:0000256" key="3">
    <source>
        <dbReference type="PIRSR" id="PIRSR605511-2"/>
    </source>
</evidence>
<dbReference type="InterPro" id="IPR006311">
    <property type="entry name" value="TAT_signal"/>
</dbReference>
<keyword evidence="1" id="KW-0378">Hydrolase</keyword>
<dbReference type="SUPFAM" id="SSF63829">
    <property type="entry name" value="Calcium-dependent phosphotriesterase"/>
    <property type="match status" value="1"/>
</dbReference>
<keyword evidence="6" id="KW-1185">Reference proteome</keyword>
<reference evidence="5 6" key="1">
    <citation type="journal article" date="2008" name="Appl. Environ. Microbiol.">
        <title>Genomic insights into Mn(II) oxidation by the marine alphaproteobacterium Aurantimonas sp. strain SI85-9A1.</title>
        <authorList>
            <person name="Dick G.J."/>
            <person name="Podell S."/>
            <person name="Johnson H.A."/>
            <person name="Rivera-Espinoza Y."/>
            <person name="Bernier-Latmani R."/>
            <person name="McCarthy J.K."/>
            <person name="Torpey J.W."/>
            <person name="Clement B.G."/>
            <person name="Gaasterland T."/>
            <person name="Tebo B.M."/>
        </authorList>
    </citation>
    <scope>NUCLEOTIDE SEQUENCE [LARGE SCALE GENOMIC DNA]</scope>
    <source>
        <strain evidence="5 6">SI85-9A1</strain>
    </source>
</reference>
<comment type="caution">
    <text evidence="5">The sequence shown here is derived from an EMBL/GenBank/DDBJ whole genome shotgun (WGS) entry which is preliminary data.</text>
</comment>
<dbReference type="GO" id="GO:0046872">
    <property type="term" value="F:metal ion binding"/>
    <property type="evidence" value="ECO:0007669"/>
    <property type="project" value="UniProtKB-KW"/>
</dbReference>
<dbReference type="PRINTS" id="PR01790">
    <property type="entry name" value="SMP30FAMILY"/>
</dbReference>
<dbReference type="PANTHER" id="PTHR47572">
    <property type="entry name" value="LIPOPROTEIN-RELATED"/>
    <property type="match status" value="1"/>
</dbReference>
<feature type="binding site" evidence="3">
    <location>
        <position position="293"/>
    </location>
    <ligand>
        <name>a divalent metal cation</name>
        <dbReference type="ChEBI" id="CHEBI:60240"/>
    </ligand>
</feature>
<evidence type="ECO:0000259" key="4">
    <source>
        <dbReference type="Pfam" id="PF08450"/>
    </source>
</evidence>
<dbReference type="EMBL" id="AAPJ01000004">
    <property type="protein sequence ID" value="EAS49494.1"/>
    <property type="molecule type" value="Genomic_DNA"/>
</dbReference>
<dbReference type="Proteomes" id="UP000000321">
    <property type="component" value="Unassembled WGS sequence"/>
</dbReference>
<dbReference type="Pfam" id="PF08450">
    <property type="entry name" value="SGL"/>
    <property type="match status" value="1"/>
</dbReference>
<keyword evidence="3" id="KW-0862">Zinc</keyword>
<feature type="active site" description="Proton donor/acceptor" evidence="2">
    <location>
        <position position="293"/>
    </location>
</feature>
<dbReference type="GO" id="GO:0016787">
    <property type="term" value="F:hydrolase activity"/>
    <property type="evidence" value="ECO:0007669"/>
    <property type="project" value="UniProtKB-KW"/>
</dbReference>
<proteinExistence type="predicted"/>
<dbReference type="Gene3D" id="2.120.10.30">
    <property type="entry name" value="TolB, C-terminal domain"/>
    <property type="match status" value="1"/>
</dbReference>
<dbReference type="InterPro" id="IPR013658">
    <property type="entry name" value="SGL"/>
</dbReference>
<dbReference type="HOGENOM" id="CLU_036110_0_0_5"/>
<dbReference type="BioCyc" id="AURANTIMONAS:SI859A1_00146-MONOMER"/>
<evidence type="ECO:0000256" key="1">
    <source>
        <dbReference type="ARBA" id="ARBA00022801"/>
    </source>
</evidence>
<dbReference type="PROSITE" id="PS51318">
    <property type="entry name" value="TAT"/>
    <property type="match status" value="1"/>
</dbReference>
<evidence type="ECO:0000313" key="5">
    <source>
        <dbReference type="EMBL" id="EAS49494.1"/>
    </source>
</evidence>
<feature type="binding site" evidence="3">
    <location>
        <position position="94"/>
    </location>
    <ligand>
        <name>a divalent metal cation</name>
        <dbReference type="ChEBI" id="CHEBI:60240"/>
    </ligand>
</feature>
<name>Q1YHT5_AURMS</name>
<organism evidence="5 6">
    <name type="scientific">Aurantimonas manganoxydans (strain ATCC BAA-1229 / DSM 21871 / SI85-9A1)</name>
    <dbReference type="NCBI Taxonomy" id="287752"/>
    <lineage>
        <taxon>Bacteria</taxon>
        <taxon>Pseudomonadati</taxon>
        <taxon>Pseudomonadota</taxon>
        <taxon>Alphaproteobacteria</taxon>
        <taxon>Hyphomicrobiales</taxon>
        <taxon>Aurantimonadaceae</taxon>
        <taxon>Aurantimonas</taxon>
    </lineage>
</organism>
<protein>
    <submittedName>
        <fullName evidence="5">Putative gluconolactonase</fullName>
    </submittedName>
</protein>